<dbReference type="AlphaFoldDB" id="A0AA35UZR7"/>
<dbReference type="Pfam" id="PF04434">
    <property type="entry name" value="SWIM"/>
    <property type="match status" value="1"/>
</dbReference>
<evidence type="ECO:0000313" key="7">
    <source>
        <dbReference type="EMBL" id="CAI9268136.1"/>
    </source>
</evidence>
<dbReference type="InterPro" id="IPR007527">
    <property type="entry name" value="Znf_SWIM"/>
</dbReference>
<accession>A0AA35UZR7</accession>
<evidence type="ECO:0000256" key="3">
    <source>
        <dbReference type="ARBA" id="ARBA00022833"/>
    </source>
</evidence>
<evidence type="ECO:0000313" key="8">
    <source>
        <dbReference type="Proteomes" id="UP001177003"/>
    </source>
</evidence>
<dbReference type="PANTHER" id="PTHR31973">
    <property type="entry name" value="POLYPROTEIN, PUTATIVE-RELATED"/>
    <property type="match status" value="1"/>
</dbReference>
<evidence type="ECO:0000256" key="2">
    <source>
        <dbReference type="ARBA" id="ARBA00022771"/>
    </source>
</evidence>
<protein>
    <recommendedName>
        <fullName evidence="6">SWIM-type domain-containing protein</fullName>
    </recommendedName>
</protein>
<dbReference type="EMBL" id="OX465077">
    <property type="protein sequence ID" value="CAI9268136.1"/>
    <property type="molecule type" value="Genomic_DNA"/>
</dbReference>
<organism evidence="7 8">
    <name type="scientific">Lactuca saligna</name>
    <name type="common">Willowleaf lettuce</name>
    <dbReference type="NCBI Taxonomy" id="75948"/>
    <lineage>
        <taxon>Eukaryota</taxon>
        <taxon>Viridiplantae</taxon>
        <taxon>Streptophyta</taxon>
        <taxon>Embryophyta</taxon>
        <taxon>Tracheophyta</taxon>
        <taxon>Spermatophyta</taxon>
        <taxon>Magnoliopsida</taxon>
        <taxon>eudicotyledons</taxon>
        <taxon>Gunneridae</taxon>
        <taxon>Pentapetalae</taxon>
        <taxon>asterids</taxon>
        <taxon>campanulids</taxon>
        <taxon>Asterales</taxon>
        <taxon>Asteraceae</taxon>
        <taxon>Cichorioideae</taxon>
        <taxon>Cichorieae</taxon>
        <taxon>Lactucinae</taxon>
        <taxon>Lactuca</taxon>
    </lineage>
</organism>
<keyword evidence="2 4" id="KW-0863">Zinc-finger</keyword>
<feature type="compositionally biased region" description="Gly residues" evidence="5">
    <location>
        <begin position="196"/>
        <end position="206"/>
    </location>
</feature>
<evidence type="ECO:0000256" key="4">
    <source>
        <dbReference type="PROSITE-ProRule" id="PRU00325"/>
    </source>
</evidence>
<sequence length="244" mass="28032">MKGLKWNLEIYPSIRRKIEDMKKIQRFWRVTPSGFHQYESKWLNEVYAIDLHKRTCGCRSWHLTGIPCVHVIYAILCLNGNIEEYVAIWYTTQMFGSCYRYNVKLINGYEMWPLNDMNTILPPKCRRMPGRPKMNRIKCISERSDRHTVSKVWTTSKCSLCFQLGHNKRKCSLNQVNAVDDSDIFDYHELFKGKGLGQGQGQGQGHGAAEDVGFDLEDEVGGDSEEEVGGDSEVDDEQVVNPGN</sequence>
<dbReference type="Proteomes" id="UP001177003">
    <property type="component" value="Chromosome 1"/>
</dbReference>
<keyword evidence="3" id="KW-0862">Zinc</keyword>
<dbReference type="SMART" id="SM00575">
    <property type="entry name" value="ZnF_PMZ"/>
    <property type="match status" value="1"/>
</dbReference>
<evidence type="ECO:0000256" key="5">
    <source>
        <dbReference type="SAM" id="MobiDB-lite"/>
    </source>
</evidence>
<keyword evidence="1" id="KW-0479">Metal-binding</keyword>
<evidence type="ECO:0000259" key="6">
    <source>
        <dbReference type="PROSITE" id="PS50966"/>
    </source>
</evidence>
<feature type="region of interest" description="Disordered" evidence="5">
    <location>
        <begin position="196"/>
        <end position="244"/>
    </location>
</feature>
<feature type="domain" description="SWIM-type" evidence="6">
    <location>
        <begin position="47"/>
        <end position="79"/>
    </location>
</feature>
<dbReference type="InterPro" id="IPR006564">
    <property type="entry name" value="Znf_PMZ"/>
</dbReference>
<dbReference type="PROSITE" id="PS50966">
    <property type="entry name" value="ZF_SWIM"/>
    <property type="match status" value="1"/>
</dbReference>
<name>A0AA35UZR7_LACSI</name>
<feature type="compositionally biased region" description="Acidic residues" evidence="5">
    <location>
        <begin position="212"/>
        <end position="238"/>
    </location>
</feature>
<reference evidence="7" key="1">
    <citation type="submission" date="2023-04" db="EMBL/GenBank/DDBJ databases">
        <authorList>
            <person name="Vijverberg K."/>
            <person name="Xiong W."/>
            <person name="Schranz E."/>
        </authorList>
    </citation>
    <scope>NUCLEOTIDE SEQUENCE</scope>
</reference>
<proteinExistence type="predicted"/>
<gene>
    <name evidence="7" type="ORF">LSALG_LOCUS8578</name>
</gene>
<keyword evidence="8" id="KW-1185">Reference proteome</keyword>
<evidence type="ECO:0000256" key="1">
    <source>
        <dbReference type="ARBA" id="ARBA00022723"/>
    </source>
</evidence>
<dbReference type="PANTHER" id="PTHR31973:SF189">
    <property type="entry name" value="TRANSPOSASE, MUDR, PLANT, MULE TRANSPOSASE DOMAIN PROTEIN-RELATED"/>
    <property type="match status" value="1"/>
</dbReference>
<dbReference type="GO" id="GO:0008270">
    <property type="term" value="F:zinc ion binding"/>
    <property type="evidence" value="ECO:0007669"/>
    <property type="project" value="UniProtKB-KW"/>
</dbReference>